<accession>A0A0R3LVW3</accession>
<organism evidence="2 3">
    <name type="scientific">Bradyrhizobium valentinum</name>
    <dbReference type="NCBI Taxonomy" id="1518501"/>
    <lineage>
        <taxon>Bacteria</taxon>
        <taxon>Pseudomonadati</taxon>
        <taxon>Pseudomonadota</taxon>
        <taxon>Alphaproteobacteria</taxon>
        <taxon>Hyphomicrobiales</taxon>
        <taxon>Nitrobacteraceae</taxon>
        <taxon>Bradyrhizobium</taxon>
    </lineage>
</organism>
<keyword evidence="1" id="KW-0472">Membrane</keyword>
<protein>
    <submittedName>
        <fullName evidence="2">Uncharacterized protein</fullName>
    </submittedName>
</protein>
<dbReference type="AlphaFoldDB" id="A0A0R3LVW3"/>
<proteinExistence type="predicted"/>
<reference evidence="2 3" key="1">
    <citation type="submission" date="2014-03" db="EMBL/GenBank/DDBJ databases">
        <title>Bradyrhizobium valentinum sp. nov., isolated from effective nodules of Lupinus mariae-josephae, a lupine endemic of basic-lime soils in Eastern Spain.</title>
        <authorList>
            <person name="Duran D."/>
            <person name="Rey L."/>
            <person name="Navarro A."/>
            <person name="Busquets A."/>
            <person name="Imperial J."/>
            <person name="Ruiz-Argueso T."/>
        </authorList>
    </citation>
    <scope>NUCLEOTIDE SEQUENCE [LARGE SCALE GENOMIC DNA]</scope>
    <source>
        <strain evidence="2 3">LmjM3</strain>
    </source>
</reference>
<feature type="transmembrane region" description="Helical" evidence="1">
    <location>
        <begin position="45"/>
        <end position="65"/>
    </location>
</feature>
<dbReference type="Proteomes" id="UP000051913">
    <property type="component" value="Unassembled WGS sequence"/>
</dbReference>
<keyword evidence="1" id="KW-0812">Transmembrane</keyword>
<evidence type="ECO:0000256" key="1">
    <source>
        <dbReference type="SAM" id="Phobius"/>
    </source>
</evidence>
<keyword evidence="3" id="KW-1185">Reference proteome</keyword>
<keyword evidence="1" id="KW-1133">Transmembrane helix</keyword>
<evidence type="ECO:0000313" key="2">
    <source>
        <dbReference type="EMBL" id="KRR12184.1"/>
    </source>
</evidence>
<gene>
    <name evidence="2" type="ORF">CP49_36175</name>
</gene>
<dbReference type="EMBL" id="LLXX01000031">
    <property type="protein sequence ID" value="KRR12184.1"/>
    <property type="molecule type" value="Genomic_DNA"/>
</dbReference>
<sequence>MRKVRLDGGPFAWLSANAEPPLLVSRELFLLLCVGTSRGRAMGKFFLIIIAVSVAVLLAMSAYVISL</sequence>
<evidence type="ECO:0000313" key="3">
    <source>
        <dbReference type="Proteomes" id="UP000051913"/>
    </source>
</evidence>
<name>A0A0R3LVW3_9BRAD</name>
<comment type="caution">
    <text evidence="2">The sequence shown here is derived from an EMBL/GenBank/DDBJ whole genome shotgun (WGS) entry which is preliminary data.</text>
</comment>